<evidence type="ECO:0000256" key="4">
    <source>
        <dbReference type="PROSITE-ProRule" id="PRU00339"/>
    </source>
</evidence>
<name>A9AWX5_HERA2</name>
<dbReference type="EMBL" id="CP000875">
    <property type="protein sequence ID" value="ABX03376.1"/>
    <property type="molecule type" value="Genomic_DNA"/>
</dbReference>
<gene>
    <name evidence="7" type="ordered locus">Haur_0728</name>
</gene>
<proteinExistence type="predicted"/>
<dbReference type="Pfam" id="PF13432">
    <property type="entry name" value="TPR_16"/>
    <property type="match status" value="1"/>
</dbReference>
<dbReference type="PANTHER" id="PTHR24422:SF19">
    <property type="entry name" value="CHEMOTAXIS PROTEIN METHYLTRANSFERASE"/>
    <property type="match status" value="1"/>
</dbReference>
<dbReference type="PROSITE" id="PS50123">
    <property type="entry name" value="CHER"/>
    <property type="match status" value="1"/>
</dbReference>
<dbReference type="EC" id="2.1.1.80" evidence="7"/>
<keyword evidence="4" id="KW-0802">TPR repeat</keyword>
<keyword evidence="8" id="KW-1185">Reference proteome</keyword>
<dbReference type="GO" id="GO:0032259">
    <property type="term" value="P:methylation"/>
    <property type="evidence" value="ECO:0007669"/>
    <property type="project" value="UniProtKB-KW"/>
</dbReference>
<dbReference type="InParanoid" id="A9AWX5"/>
<evidence type="ECO:0000256" key="5">
    <source>
        <dbReference type="SAM" id="MobiDB-lite"/>
    </source>
</evidence>
<dbReference type="Gene3D" id="1.25.40.10">
    <property type="entry name" value="Tetratricopeptide repeat domain"/>
    <property type="match status" value="1"/>
</dbReference>
<feature type="domain" description="CheR-type methyltransferase" evidence="6">
    <location>
        <begin position="1"/>
        <end position="274"/>
    </location>
</feature>
<feature type="region of interest" description="Disordered" evidence="5">
    <location>
        <begin position="274"/>
        <end position="319"/>
    </location>
</feature>
<dbReference type="KEGG" id="hau:Haur_0728"/>
<feature type="repeat" description="TPR" evidence="4">
    <location>
        <begin position="387"/>
        <end position="420"/>
    </location>
</feature>
<evidence type="ECO:0000256" key="2">
    <source>
        <dbReference type="ARBA" id="ARBA00022679"/>
    </source>
</evidence>
<dbReference type="HOGENOM" id="CLU_025854_4_1_0"/>
<dbReference type="InterPro" id="IPR050903">
    <property type="entry name" value="Bact_Chemotaxis_MeTrfase"/>
</dbReference>
<organism evidence="7 8">
    <name type="scientific">Herpetosiphon aurantiacus (strain ATCC 23779 / DSM 785 / 114-95)</name>
    <dbReference type="NCBI Taxonomy" id="316274"/>
    <lineage>
        <taxon>Bacteria</taxon>
        <taxon>Bacillati</taxon>
        <taxon>Chloroflexota</taxon>
        <taxon>Chloroflexia</taxon>
        <taxon>Herpetosiphonales</taxon>
        <taxon>Herpetosiphonaceae</taxon>
        <taxon>Herpetosiphon</taxon>
    </lineage>
</organism>
<dbReference type="SUPFAM" id="SSF53335">
    <property type="entry name" value="S-adenosyl-L-methionine-dependent methyltransferases"/>
    <property type="match status" value="1"/>
</dbReference>
<evidence type="ECO:0000256" key="3">
    <source>
        <dbReference type="ARBA" id="ARBA00022691"/>
    </source>
</evidence>
<dbReference type="InterPro" id="IPR029063">
    <property type="entry name" value="SAM-dependent_MTases_sf"/>
</dbReference>
<dbReference type="SUPFAM" id="SSF48452">
    <property type="entry name" value="TPR-like"/>
    <property type="match status" value="1"/>
</dbReference>
<dbReference type="AlphaFoldDB" id="A9AWX5"/>
<dbReference type="InterPro" id="IPR022642">
    <property type="entry name" value="CheR_C"/>
</dbReference>
<dbReference type="InterPro" id="IPR011990">
    <property type="entry name" value="TPR-like_helical_dom_sf"/>
</dbReference>
<keyword evidence="2 7" id="KW-0808">Transferase</keyword>
<evidence type="ECO:0000313" key="8">
    <source>
        <dbReference type="Proteomes" id="UP000000787"/>
    </source>
</evidence>
<protein>
    <submittedName>
        <fullName evidence="7">MCP methyltransferase, CheR-type with Tpr repeats</fullName>
        <ecNumber evidence="7">2.1.1.80</ecNumber>
    </submittedName>
</protein>
<evidence type="ECO:0000313" key="7">
    <source>
        <dbReference type="EMBL" id="ABX03376.1"/>
    </source>
</evidence>
<dbReference type="PROSITE" id="PS50005">
    <property type="entry name" value="TPR"/>
    <property type="match status" value="1"/>
</dbReference>
<dbReference type="Proteomes" id="UP000000787">
    <property type="component" value="Chromosome"/>
</dbReference>
<dbReference type="eggNOG" id="COG1352">
    <property type="taxonomic scope" value="Bacteria"/>
</dbReference>
<sequence length="486" mass="54797">MSELSTEQWMIIRDYLAQRAGLYLDDSRMRQGRMLVQERYRQLQISPAAYTLRIQDPTNGGELQWLAERLANHETQFFRNPAHFRALREHILPELQRSRSPLRPLRCWSAGCSTGEEPYSMAMVALQQWGNPPSRPISIWATDLSNVPLERAIAAEYRGRSLTNVQADYRQWFEQQANGALRVSEAVRSLVQFEQHNLLDALPHWAYQLDVVFCQNVTIYFQLETCRQLIERIYAAMAVGGYLLLGFSESLWGIFDRFETVEVAGAFIYRKGDGQPKPRPNLSEGPITKPLNKPAEPVPARPRPSTRPLAPASPIKPPDVTSLLDEARKLRGQGQQRRGLSLLASIAPNQRQPAILALAAQLHADLGQHEQAAAEARRALELDVLQDAAYVVLGMIELNQGAWDKAINYLERASYLVPDSPTIAFHLAESYRHQGRATAALRYYQHALRKLAQHSSSTVIDGIAVGWLRSACERWIGGLEASQGTF</sequence>
<accession>A9AWX5</accession>
<dbReference type="eggNOG" id="COG0457">
    <property type="taxonomic scope" value="Bacteria"/>
</dbReference>
<dbReference type="PRINTS" id="PR00996">
    <property type="entry name" value="CHERMTFRASE"/>
</dbReference>
<evidence type="ECO:0000256" key="1">
    <source>
        <dbReference type="ARBA" id="ARBA00022603"/>
    </source>
</evidence>
<dbReference type="Gene3D" id="3.40.50.150">
    <property type="entry name" value="Vaccinia Virus protein VP39"/>
    <property type="match status" value="1"/>
</dbReference>
<dbReference type="SMART" id="SM00138">
    <property type="entry name" value="MeTrc"/>
    <property type="match status" value="1"/>
</dbReference>
<dbReference type="STRING" id="316274.Haur_0728"/>
<dbReference type="PANTHER" id="PTHR24422">
    <property type="entry name" value="CHEMOTAXIS PROTEIN METHYLTRANSFERASE"/>
    <property type="match status" value="1"/>
</dbReference>
<dbReference type="InterPro" id="IPR000780">
    <property type="entry name" value="CheR_MeTrfase"/>
</dbReference>
<dbReference type="InterPro" id="IPR019734">
    <property type="entry name" value="TPR_rpt"/>
</dbReference>
<dbReference type="BioCyc" id="HAUR316274:GHYA-740-MONOMER"/>
<reference evidence="7 8" key="1">
    <citation type="journal article" date="2011" name="Stand. Genomic Sci.">
        <title>Complete genome sequence of the filamentous gliding predatory bacterium Herpetosiphon aurantiacus type strain (114-95(T)).</title>
        <authorList>
            <person name="Kiss H."/>
            <person name="Nett M."/>
            <person name="Domin N."/>
            <person name="Martin K."/>
            <person name="Maresca J.A."/>
            <person name="Copeland A."/>
            <person name="Lapidus A."/>
            <person name="Lucas S."/>
            <person name="Berry K.W."/>
            <person name="Glavina Del Rio T."/>
            <person name="Dalin E."/>
            <person name="Tice H."/>
            <person name="Pitluck S."/>
            <person name="Richardson P."/>
            <person name="Bruce D."/>
            <person name="Goodwin L."/>
            <person name="Han C."/>
            <person name="Detter J.C."/>
            <person name="Schmutz J."/>
            <person name="Brettin T."/>
            <person name="Land M."/>
            <person name="Hauser L."/>
            <person name="Kyrpides N.C."/>
            <person name="Ivanova N."/>
            <person name="Goker M."/>
            <person name="Woyke T."/>
            <person name="Klenk H.P."/>
            <person name="Bryant D.A."/>
        </authorList>
    </citation>
    <scope>NUCLEOTIDE SEQUENCE [LARGE SCALE GENOMIC DNA]</scope>
    <source>
        <strain evidence="8">ATCC 23779 / DSM 785 / 114-95</strain>
    </source>
</reference>
<dbReference type="Pfam" id="PF01739">
    <property type="entry name" value="CheR"/>
    <property type="match status" value="1"/>
</dbReference>
<dbReference type="GO" id="GO:0008983">
    <property type="term" value="F:protein-glutamate O-methyltransferase activity"/>
    <property type="evidence" value="ECO:0007669"/>
    <property type="project" value="UniProtKB-EC"/>
</dbReference>
<keyword evidence="1 7" id="KW-0489">Methyltransferase</keyword>
<dbReference type="SMART" id="SM00028">
    <property type="entry name" value="TPR"/>
    <property type="match status" value="3"/>
</dbReference>
<keyword evidence="3" id="KW-0949">S-adenosyl-L-methionine</keyword>
<evidence type="ECO:0000259" key="6">
    <source>
        <dbReference type="PROSITE" id="PS50123"/>
    </source>
</evidence>